<keyword evidence="3" id="KW-0472">Membrane</keyword>
<organism evidence="5 6">
    <name type="scientific">Nocardioides daedukensis</name>
    <dbReference type="NCBI Taxonomy" id="634462"/>
    <lineage>
        <taxon>Bacteria</taxon>
        <taxon>Bacillati</taxon>
        <taxon>Actinomycetota</taxon>
        <taxon>Actinomycetes</taxon>
        <taxon>Propionibacteriales</taxon>
        <taxon>Nocardioidaceae</taxon>
        <taxon>Nocardioides</taxon>
    </lineage>
</organism>
<evidence type="ECO:0000256" key="2">
    <source>
        <dbReference type="SAM" id="MobiDB-lite"/>
    </source>
</evidence>
<feature type="compositionally biased region" description="Basic and acidic residues" evidence="2">
    <location>
        <begin position="339"/>
        <end position="349"/>
    </location>
</feature>
<accession>A0A7Y9S0U8</accession>
<evidence type="ECO:0000259" key="4">
    <source>
        <dbReference type="Pfam" id="PF18915"/>
    </source>
</evidence>
<comment type="caution">
    <text evidence="5">The sequence shown here is derived from an EMBL/GenBank/DDBJ whole genome shotgun (WGS) entry which is preliminary data.</text>
</comment>
<feature type="coiled-coil region" evidence="1">
    <location>
        <begin position="141"/>
        <end position="168"/>
    </location>
</feature>
<protein>
    <recommendedName>
        <fullName evidence="4">DUF5667 domain-containing protein</fullName>
    </recommendedName>
</protein>
<keyword evidence="3" id="KW-0812">Transmembrane</keyword>
<dbReference type="EMBL" id="JACCAA010000001">
    <property type="protein sequence ID" value="NYG58894.1"/>
    <property type="molecule type" value="Genomic_DNA"/>
</dbReference>
<sequence>MISLTPAQRRAEEFAALVEDPDSATSASTRDSEMLELVGAMRSVPAPTARPEFVASLRERLMIEAEVALSPDSAERRLTIIKTHTPRRRDRRVAILAGTIAAIGATSSVAMASQAALPGDTLYPIKRAIEGAQTSLTVSDAAKAETLLKNANGRLSEVEELAAQLDIANSTALPSTLGDFSDQAAEAAAITFERFEKDRDSTPMVELRQFSADAMERLGGLESLLPSEAVDALNSAVETLLSIDTRIATLCPDCEGSLIELPTRLLLSLRAADAGPQVSARALAPTPSQTPAGETPETPSADTPVQEVGDDVVDIDALEKLLAAAKPTTGDTPSVPTEDGTKSPARERAEKAAKELQDALNEGGEALLGEEGLLGPVVSPLRPVLDPLLKPLIGKGGLLNP</sequence>
<keyword evidence="1" id="KW-0175">Coiled coil</keyword>
<dbReference type="Pfam" id="PF18915">
    <property type="entry name" value="DUF5667"/>
    <property type="match status" value="1"/>
</dbReference>
<keyword evidence="3" id="KW-1133">Transmembrane helix</keyword>
<feature type="domain" description="DUF5667" evidence="4">
    <location>
        <begin position="116"/>
        <end position="226"/>
    </location>
</feature>
<name>A0A7Y9S0U8_9ACTN</name>
<dbReference type="Proteomes" id="UP000540656">
    <property type="component" value="Unassembled WGS sequence"/>
</dbReference>
<feature type="region of interest" description="Disordered" evidence="2">
    <location>
        <begin position="278"/>
        <end position="305"/>
    </location>
</feature>
<reference evidence="5 6" key="1">
    <citation type="submission" date="2020-07" db="EMBL/GenBank/DDBJ databases">
        <title>Sequencing the genomes of 1000 actinobacteria strains.</title>
        <authorList>
            <person name="Klenk H.-P."/>
        </authorList>
    </citation>
    <scope>NUCLEOTIDE SEQUENCE [LARGE SCALE GENOMIC DNA]</scope>
    <source>
        <strain evidence="5 6">DSM 23819</strain>
    </source>
</reference>
<keyword evidence="6" id="KW-1185">Reference proteome</keyword>
<dbReference type="RefSeq" id="WP_179502008.1">
    <property type="nucleotide sequence ID" value="NZ_JACCAA010000001.1"/>
</dbReference>
<proteinExistence type="predicted"/>
<evidence type="ECO:0000256" key="1">
    <source>
        <dbReference type="SAM" id="Coils"/>
    </source>
</evidence>
<feature type="transmembrane region" description="Helical" evidence="3">
    <location>
        <begin position="93"/>
        <end position="117"/>
    </location>
</feature>
<evidence type="ECO:0000313" key="6">
    <source>
        <dbReference type="Proteomes" id="UP000540656"/>
    </source>
</evidence>
<feature type="compositionally biased region" description="Polar residues" evidence="2">
    <location>
        <begin position="286"/>
        <end position="303"/>
    </location>
</feature>
<gene>
    <name evidence="5" type="ORF">BJ980_001817</name>
</gene>
<evidence type="ECO:0000256" key="3">
    <source>
        <dbReference type="SAM" id="Phobius"/>
    </source>
</evidence>
<dbReference type="InterPro" id="IPR043725">
    <property type="entry name" value="DUF5667"/>
</dbReference>
<dbReference type="AlphaFoldDB" id="A0A7Y9S0U8"/>
<evidence type="ECO:0000313" key="5">
    <source>
        <dbReference type="EMBL" id="NYG58894.1"/>
    </source>
</evidence>
<feature type="region of interest" description="Disordered" evidence="2">
    <location>
        <begin position="324"/>
        <end position="349"/>
    </location>
</feature>